<keyword evidence="2" id="KW-1185">Reference proteome</keyword>
<organism evidence="1 2">
    <name type="scientific">Kingdonia uniflora</name>
    <dbReference type="NCBI Taxonomy" id="39325"/>
    <lineage>
        <taxon>Eukaryota</taxon>
        <taxon>Viridiplantae</taxon>
        <taxon>Streptophyta</taxon>
        <taxon>Embryophyta</taxon>
        <taxon>Tracheophyta</taxon>
        <taxon>Spermatophyta</taxon>
        <taxon>Magnoliopsida</taxon>
        <taxon>Ranunculales</taxon>
        <taxon>Circaeasteraceae</taxon>
        <taxon>Kingdonia</taxon>
    </lineage>
</organism>
<protein>
    <submittedName>
        <fullName evidence="1">Uncharacterized protein</fullName>
    </submittedName>
</protein>
<evidence type="ECO:0000313" key="1">
    <source>
        <dbReference type="EMBL" id="KAF6163095.1"/>
    </source>
</evidence>
<dbReference type="Proteomes" id="UP000541444">
    <property type="component" value="Unassembled WGS sequence"/>
</dbReference>
<sequence length="148" mass="16079">MASTNPSAPTSVSSLNLPITDTSPLTLTLISLKTPQPTASFASVASVKALRPTLNEFNLETRVSFKYGVPVISFSPSDLAHAFIAVNTTLVMKFQLGRPKADAIESNINSNWGLLEKPTAVAVLDFKHMMVMMKLEKGVTKALIREFR</sequence>
<reference evidence="1 2" key="1">
    <citation type="journal article" date="2020" name="IScience">
        <title>Genome Sequencing of the Endangered Kingdonia uniflora (Circaeasteraceae, Ranunculales) Reveals Potential Mechanisms of Evolutionary Specialization.</title>
        <authorList>
            <person name="Sun Y."/>
            <person name="Deng T."/>
            <person name="Zhang A."/>
            <person name="Moore M.J."/>
            <person name="Landis J.B."/>
            <person name="Lin N."/>
            <person name="Zhang H."/>
            <person name="Zhang X."/>
            <person name="Huang J."/>
            <person name="Zhang X."/>
            <person name="Sun H."/>
            <person name="Wang H."/>
        </authorList>
    </citation>
    <scope>NUCLEOTIDE SEQUENCE [LARGE SCALE GENOMIC DNA]</scope>
    <source>
        <strain evidence="1">TB1705</strain>
        <tissue evidence="1">Leaf</tissue>
    </source>
</reference>
<dbReference type="AlphaFoldDB" id="A0A7J7N7H3"/>
<dbReference type="EMBL" id="JACGCM010001000">
    <property type="protein sequence ID" value="KAF6163095.1"/>
    <property type="molecule type" value="Genomic_DNA"/>
</dbReference>
<accession>A0A7J7N7H3</accession>
<gene>
    <name evidence="1" type="ORF">GIB67_013794</name>
</gene>
<evidence type="ECO:0000313" key="2">
    <source>
        <dbReference type="Proteomes" id="UP000541444"/>
    </source>
</evidence>
<proteinExistence type="predicted"/>
<name>A0A7J7N7H3_9MAGN</name>
<comment type="caution">
    <text evidence="1">The sequence shown here is derived from an EMBL/GenBank/DDBJ whole genome shotgun (WGS) entry which is preliminary data.</text>
</comment>